<protein>
    <submittedName>
        <fullName evidence="2">Uncharacterized protein</fullName>
    </submittedName>
</protein>
<organism evidence="2 3">
    <name type="scientific">Chryseotalea sanaruensis</name>
    <dbReference type="NCBI Taxonomy" id="2482724"/>
    <lineage>
        <taxon>Bacteria</taxon>
        <taxon>Pseudomonadati</taxon>
        <taxon>Bacteroidota</taxon>
        <taxon>Cytophagia</taxon>
        <taxon>Cytophagales</taxon>
        <taxon>Chryseotaleaceae</taxon>
        <taxon>Chryseotalea</taxon>
    </lineage>
</organism>
<evidence type="ECO:0000313" key="3">
    <source>
        <dbReference type="Proteomes" id="UP000288227"/>
    </source>
</evidence>
<name>A0A401UAZ5_9BACT</name>
<sequence length="119" mass="13109">MNQKNKIATLILGVTTAVVVVFSQLFCFQDFSIDAKSDGTEQSASTENESDKTTENYITQLSSPSTSSSSIVVEQDFSFIQDIKQQVKEVKQELVSTLVVRTSKFFQTLFSAIISPNAP</sequence>
<dbReference type="EMBL" id="BHXQ01000004">
    <property type="protein sequence ID" value="GCC52024.1"/>
    <property type="molecule type" value="Genomic_DNA"/>
</dbReference>
<comment type="caution">
    <text evidence="2">The sequence shown here is derived from an EMBL/GenBank/DDBJ whole genome shotgun (WGS) entry which is preliminary data.</text>
</comment>
<evidence type="ECO:0000256" key="1">
    <source>
        <dbReference type="SAM" id="MobiDB-lite"/>
    </source>
</evidence>
<dbReference type="RefSeq" id="WP_127122678.1">
    <property type="nucleotide sequence ID" value="NZ_BHXQ01000004.1"/>
</dbReference>
<dbReference type="Proteomes" id="UP000288227">
    <property type="component" value="Unassembled WGS sequence"/>
</dbReference>
<dbReference type="AlphaFoldDB" id="A0A401UAZ5"/>
<keyword evidence="3" id="KW-1185">Reference proteome</keyword>
<evidence type="ECO:0000313" key="2">
    <source>
        <dbReference type="EMBL" id="GCC52024.1"/>
    </source>
</evidence>
<proteinExistence type="predicted"/>
<accession>A0A401UAZ5</accession>
<gene>
    <name evidence="2" type="ORF">SanaruYs_22560</name>
</gene>
<reference evidence="2 3" key="1">
    <citation type="submission" date="2018-11" db="EMBL/GenBank/DDBJ databases">
        <title>Chryseotalea sanarue gen. nov., sp., nov., a member of the family Cytophagaceae, isolated from a brackish lake in Hamamatsu Japan.</title>
        <authorList>
            <person name="Maejima Y."/>
            <person name="Iino T."/>
            <person name="Muraguchi Y."/>
            <person name="Fukuda K."/>
            <person name="Ohkuma M."/>
            <person name="Moriuchi R."/>
            <person name="Dohra H."/>
            <person name="Kimbara K."/>
            <person name="Shintani M."/>
        </authorList>
    </citation>
    <scope>NUCLEOTIDE SEQUENCE [LARGE SCALE GENOMIC DNA]</scope>
    <source>
        <strain evidence="2 3">Ys</strain>
    </source>
</reference>
<feature type="region of interest" description="Disordered" evidence="1">
    <location>
        <begin position="36"/>
        <end position="56"/>
    </location>
</feature>